<evidence type="ECO:0000256" key="1">
    <source>
        <dbReference type="SAM" id="MobiDB-lite"/>
    </source>
</evidence>
<organism evidence="2 3">
    <name type="scientific">Armillaria borealis</name>
    <dbReference type="NCBI Taxonomy" id="47425"/>
    <lineage>
        <taxon>Eukaryota</taxon>
        <taxon>Fungi</taxon>
        <taxon>Dikarya</taxon>
        <taxon>Basidiomycota</taxon>
        <taxon>Agaricomycotina</taxon>
        <taxon>Agaricomycetes</taxon>
        <taxon>Agaricomycetidae</taxon>
        <taxon>Agaricales</taxon>
        <taxon>Marasmiineae</taxon>
        <taxon>Physalacriaceae</taxon>
        <taxon>Armillaria</taxon>
    </lineage>
</organism>
<evidence type="ECO:0000313" key="3">
    <source>
        <dbReference type="Proteomes" id="UP001175226"/>
    </source>
</evidence>
<evidence type="ECO:0000313" key="2">
    <source>
        <dbReference type="EMBL" id="KAK0433893.1"/>
    </source>
</evidence>
<dbReference type="EMBL" id="JAUEPT010000076">
    <property type="protein sequence ID" value="KAK0433893.1"/>
    <property type="molecule type" value="Genomic_DNA"/>
</dbReference>
<keyword evidence="3" id="KW-1185">Reference proteome</keyword>
<comment type="caution">
    <text evidence="2">The sequence shown here is derived from an EMBL/GenBank/DDBJ whole genome shotgun (WGS) entry which is preliminary data.</text>
</comment>
<reference evidence="2" key="1">
    <citation type="submission" date="2023-06" db="EMBL/GenBank/DDBJ databases">
        <authorList>
            <consortium name="Lawrence Berkeley National Laboratory"/>
            <person name="Ahrendt S."/>
            <person name="Sahu N."/>
            <person name="Indic B."/>
            <person name="Wong-Bajracharya J."/>
            <person name="Merenyi Z."/>
            <person name="Ke H.-M."/>
            <person name="Monk M."/>
            <person name="Kocsube S."/>
            <person name="Drula E."/>
            <person name="Lipzen A."/>
            <person name="Balint B."/>
            <person name="Henrissat B."/>
            <person name="Andreopoulos B."/>
            <person name="Martin F.M."/>
            <person name="Harder C.B."/>
            <person name="Rigling D."/>
            <person name="Ford K.L."/>
            <person name="Foster G.D."/>
            <person name="Pangilinan J."/>
            <person name="Papanicolaou A."/>
            <person name="Barry K."/>
            <person name="LaButti K."/>
            <person name="Viragh M."/>
            <person name="Koriabine M."/>
            <person name="Yan M."/>
            <person name="Riley R."/>
            <person name="Champramary S."/>
            <person name="Plett K.L."/>
            <person name="Tsai I.J."/>
            <person name="Slot J."/>
            <person name="Sipos G."/>
            <person name="Plett J."/>
            <person name="Nagy L.G."/>
            <person name="Grigoriev I.V."/>
        </authorList>
    </citation>
    <scope>NUCLEOTIDE SEQUENCE</scope>
    <source>
        <strain evidence="2">FPL87.14</strain>
    </source>
</reference>
<protein>
    <submittedName>
        <fullName evidence="2">Uncharacterized protein</fullName>
    </submittedName>
</protein>
<name>A0AA39MHD2_9AGAR</name>
<gene>
    <name evidence="2" type="ORF">EV421DRAFT_1370429</name>
</gene>
<sequence length="229" mass="25517">MRTKNLKRAWWYHFDNGSLHEIRSIKADLHPVNITGDVMAVATSPRRSSTIVRPTDVPTSTTLATTCTIITSKLSSYRPLSSSSAPAPSFFTPPPSPTSRHTPLDSQWSQCDTDLHPHLFQERQSLGIRAKLTRALLAVLLSSNSCIQNIVSARSPSMHRHYPRQAGDRRMDLSTRPHQSHCKHRGGSFQTWIKISIQTASILCIQASITSGLHHLAKRYVSPLIPGLR</sequence>
<proteinExistence type="predicted"/>
<accession>A0AA39MHD2</accession>
<dbReference type="AlphaFoldDB" id="A0AA39MHD2"/>
<dbReference type="Proteomes" id="UP001175226">
    <property type="component" value="Unassembled WGS sequence"/>
</dbReference>
<feature type="region of interest" description="Disordered" evidence="1">
    <location>
        <begin position="85"/>
        <end position="107"/>
    </location>
</feature>